<dbReference type="Pfam" id="PF08574">
    <property type="entry name" value="Iwr1"/>
    <property type="match status" value="1"/>
</dbReference>
<reference evidence="13" key="1">
    <citation type="submission" date="2003-08" db="EMBL/GenBank/DDBJ databases">
        <authorList>
            <person name="Birren B."/>
            <person name="Nusbaum C."/>
            <person name="Abebe A."/>
            <person name="Abouelleil A."/>
            <person name="Adekoya E."/>
            <person name="Ait-zahra M."/>
            <person name="Allen N."/>
            <person name="Allen T."/>
            <person name="An P."/>
            <person name="Anderson M."/>
            <person name="Anderson S."/>
            <person name="Arachchi H."/>
            <person name="Armbruster J."/>
            <person name="Bachantsang P."/>
            <person name="Baldwin J."/>
            <person name="Barry A."/>
            <person name="Bayul T."/>
            <person name="Blitshsteyn B."/>
            <person name="Bloom T."/>
            <person name="Blye J."/>
            <person name="Boguslavskiy L."/>
            <person name="Borowsky M."/>
            <person name="Boukhgalter B."/>
            <person name="Brunache A."/>
            <person name="Butler J."/>
            <person name="Calixte N."/>
            <person name="Calvo S."/>
            <person name="Camarata J."/>
            <person name="Campo K."/>
            <person name="Chang J."/>
            <person name="Cheshatsang Y."/>
            <person name="Citroen M."/>
            <person name="Collymore A."/>
            <person name="Considine T."/>
            <person name="Cook A."/>
            <person name="Cooke P."/>
            <person name="Corum B."/>
            <person name="Cuomo C."/>
            <person name="David R."/>
            <person name="Dawoe T."/>
            <person name="Degray S."/>
            <person name="Dodge S."/>
            <person name="Dooley K."/>
            <person name="Dorje P."/>
            <person name="Dorjee K."/>
            <person name="Dorris L."/>
            <person name="Duffey N."/>
            <person name="Dupes A."/>
            <person name="Elkins T."/>
            <person name="Engels R."/>
            <person name="Erickson J."/>
            <person name="Farina A."/>
            <person name="Faro S."/>
            <person name="Ferreira P."/>
            <person name="Fischer H."/>
            <person name="Fitzgerald M."/>
            <person name="Foley K."/>
            <person name="Gage D."/>
            <person name="Galagan J."/>
            <person name="Gearin G."/>
            <person name="Gnerre S."/>
            <person name="Gnirke A."/>
            <person name="Goyette A."/>
            <person name="Graham J."/>
            <person name="Grandbois E."/>
            <person name="Gyaltsen K."/>
            <person name="Hafez N."/>
            <person name="Hagopian D."/>
            <person name="Hagos B."/>
            <person name="Hall J."/>
            <person name="Hatcher B."/>
            <person name="Heller A."/>
            <person name="Higgins H."/>
            <person name="Honan T."/>
            <person name="Horn A."/>
            <person name="Houde N."/>
            <person name="Hughes L."/>
            <person name="Hulme W."/>
            <person name="Husby E."/>
            <person name="Iliev I."/>
            <person name="Jaffe D."/>
            <person name="Jones C."/>
            <person name="Kamal M."/>
            <person name="Kamat A."/>
            <person name="Kamvysselis M."/>
            <person name="Karlsson E."/>
            <person name="Kells C."/>
            <person name="Kieu A."/>
            <person name="Kisner P."/>
            <person name="Kodira C."/>
            <person name="Kulbokas E."/>
            <person name="Labutti K."/>
            <person name="Lama D."/>
            <person name="Landers T."/>
            <person name="Leger J."/>
            <person name="Levine S."/>
            <person name="Lewis D."/>
            <person name="Lewis T."/>
            <person name="Lindblad-toh K."/>
            <person name="Liu X."/>
            <person name="Lokyitsang T."/>
            <person name="Lokyitsang Y."/>
            <person name="Lucien O."/>
            <person name="Lui A."/>
            <person name="Ma L.J."/>
            <person name="Mabbitt R."/>
            <person name="Macdonald J."/>
            <person name="Maclean C."/>
            <person name="Major J."/>
            <person name="Manning J."/>
            <person name="Marabella R."/>
            <person name="Maru K."/>
            <person name="Matthews C."/>
            <person name="Mauceli E."/>
            <person name="Mccarthy M."/>
            <person name="Mcdonough S."/>
            <person name="Mcghee T."/>
            <person name="Meldrim J."/>
            <person name="Meneus L."/>
            <person name="Mesirov J."/>
            <person name="Mihalev A."/>
            <person name="Mihova T."/>
            <person name="Mikkelsen T."/>
            <person name="Mlenga V."/>
            <person name="Moru K."/>
            <person name="Mozes J."/>
            <person name="Mulrain L."/>
            <person name="Munson G."/>
            <person name="Naylor J."/>
            <person name="Newes C."/>
            <person name="Nguyen C."/>
            <person name="Nguyen N."/>
            <person name="Nguyen T."/>
            <person name="Nicol R."/>
            <person name="Nielsen C."/>
            <person name="Nizzari M."/>
            <person name="Norbu C."/>
            <person name="Norbu N."/>
            <person name="O'donnell P."/>
            <person name="Okoawo O."/>
            <person name="O'leary S."/>
            <person name="Omotosho B."/>
            <person name="O'neill K."/>
            <person name="Osman S."/>
            <person name="Parker S."/>
            <person name="Perrin D."/>
            <person name="Phunkhang P."/>
            <person name="Piqani B."/>
            <person name="Purcell S."/>
            <person name="Rachupka T."/>
            <person name="Ramasamy U."/>
            <person name="Rameau R."/>
            <person name="Ray V."/>
            <person name="Raymond C."/>
            <person name="Retta R."/>
            <person name="Richardson S."/>
            <person name="Rise C."/>
            <person name="Rodriguez J."/>
            <person name="Rogers J."/>
            <person name="Rogov P."/>
            <person name="Rutman M."/>
            <person name="Schupbach R."/>
            <person name="Seaman C."/>
            <person name="Settipalli S."/>
            <person name="Sharpe T."/>
            <person name="Sheridan J."/>
            <person name="Sherpa N."/>
            <person name="Shi J."/>
            <person name="Smirnov S."/>
            <person name="Smith C."/>
            <person name="Sougnez C."/>
            <person name="Spencer B."/>
            <person name="Stalker J."/>
            <person name="Stange-thomann N."/>
            <person name="Stavropoulos S."/>
            <person name="Stetson K."/>
            <person name="Stone C."/>
            <person name="Stone S."/>
            <person name="Stubbs M."/>
            <person name="Talamas J."/>
            <person name="Tchuinga P."/>
            <person name="Tenzing P."/>
            <person name="Tesfaye S."/>
            <person name="Theodore J."/>
            <person name="Thoulutsang Y."/>
            <person name="Topham K."/>
            <person name="Towey S."/>
            <person name="Tsamla T."/>
            <person name="Tsomo N."/>
            <person name="Vallee D."/>
            <person name="Vassiliev H."/>
            <person name="Venkataraman V."/>
            <person name="Vinson J."/>
            <person name="Vo A."/>
            <person name="Wade C."/>
            <person name="Wang S."/>
            <person name="Wangchuk T."/>
            <person name="Wangdi T."/>
            <person name="Whittaker C."/>
            <person name="Wilkinson J."/>
            <person name="Wu Y."/>
            <person name="Wyman D."/>
            <person name="Yadav S."/>
            <person name="Yang S."/>
            <person name="Yang X."/>
            <person name="Yeager S."/>
            <person name="Yee E."/>
            <person name="Young G."/>
            <person name="Zainoun J."/>
            <person name="Zembeck L."/>
            <person name="Zimmer A."/>
            <person name="Zody M."/>
            <person name="Lander E."/>
        </authorList>
    </citation>
    <scope>NUCLEOTIDE SEQUENCE [LARGE SCALE GENOMIC DNA]</scope>
</reference>
<dbReference type="InParanoid" id="H2YVS2"/>
<organism evidence="12 13">
    <name type="scientific">Ciona savignyi</name>
    <name type="common">Pacific transparent sea squirt</name>
    <dbReference type="NCBI Taxonomy" id="51511"/>
    <lineage>
        <taxon>Eukaryota</taxon>
        <taxon>Metazoa</taxon>
        <taxon>Chordata</taxon>
        <taxon>Tunicata</taxon>
        <taxon>Ascidiacea</taxon>
        <taxon>Phlebobranchia</taxon>
        <taxon>Cionidae</taxon>
        <taxon>Ciona</taxon>
    </lineage>
</organism>
<evidence type="ECO:0000256" key="7">
    <source>
        <dbReference type="ARBA" id="ARBA00022490"/>
    </source>
</evidence>
<reference evidence="12" key="3">
    <citation type="submission" date="2025-09" db="UniProtKB">
        <authorList>
            <consortium name="Ensembl"/>
        </authorList>
    </citation>
    <scope>IDENTIFICATION</scope>
</reference>
<evidence type="ECO:0000259" key="11">
    <source>
        <dbReference type="Pfam" id="PF08574"/>
    </source>
</evidence>
<evidence type="ECO:0000256" key="5">
    <source>
        <dbReference type="ARBA" id="ARBA00017036"/>
    </source>
</evidence>
<keyword evidence="7" id="KW-0963">Cytoplasm</keyword>
<feature type="domain" description="Transcription factor Iwr1" evidence="11">
    <location>
        <begin position="215"/>
        <end position="280"/>
    </location>
</feature>
<feature type="compositionally biased region" description="Acidic residues" evidence="10">
    <location>
        <begin position="366"/>
        <end position="378"/>
    </location>
</feature>
<keyword evidence="8" id="KW-0653">Protein transport</keyword>
<dbReference type="InterPro" id="IPR013883">
    <property type="entry name" value="TF_Iwr1_dom"/>
</dbReference>
<dbReference type="Proteomes" id="UP000007875">
    <property type="component" value="Unassembled WGS sequence"/>
</dbReference>
<comment type="function">
    <text evidence="1">Directs RNA polymerase II nuclear import.</text>
</comment>
<name>H2YVS2_CIOSA</name>
<comment type="subcellular location">
    <subcellularLocation>
        <location evidence="3">Cytoplasm</location>
    </subcellularLocation>
    <subcellularLocation>
        <location evidence="2">Nucleus</location>
    </subcellularLocation>
</comment>
<evidence type="ECO:0000256" key="3">
    <source>
        <dbReference type="ARBA" id="ARBA00004496"/>
    </source>
</evidence>
<dbReference type="OMA" id="DCYNDDE"/>
<evidence type="ECO:0000256" key="6">
    <source>
        <dbReference type="ARBA" id="ARBA00022448"/>
    </source>
</evidence>
<keyword evidence="13" id="KW-1185">Reference proteome</keyword>
<evidence type="ECO:0000256" key="4">
    <source>
        <dbReference type="ARBA" id="ARBA00010218"/>
    </source>
</evidence>
<dbReference type="GO" id="GO:0032502">
    <property type="term" value="P:developmental process"/>
    <property type="evidence" value="ECO:0007669"/>
    <property type="project" value="TreeGrafter"/>
</dbReference>
<accession>H2YVS2</accession>
<dbReference type="GO" id="GO:0015031">
    <property type="term" value="P:protein transport"/>
    <property type="evidence" value="ECO:0007669"/>
    <property type="project" value="UniProtKB-KW"/>
</dbReference>
<reference evidence="12" key="2">
    <citation type="submission" date="2025-08" db="UniProtKB">
        <authorList>
            <consortium name="Ensembl"/>
        </authorList>
    </citation>
    <scope>IDENTIFICATION</scope>
</reference>
<feature type="region of interest" description="Disordered" evidence="10">
    <location>
        <begin position="352"/>
        <end position="378"/>
    </location>
</feature>
<dbReference type="HOGENOM" id="CLU_059743_0_0_1"/>
<protein>
    <recommendedName>
        <fullName evidence="5">Probable RNA polymerase II nuclear localization protein SLC7A6OS</fullName>
    </recommendedName>
</protein>
<dbReference type="GeneTree" id="ENSGT00390000015672"/>
<dbReference type="GO" id="GO:0005737">
    <property type="term" value="C:cytoplasm"/>
    <property type="evidence" value="ECO:0007669"/>
    <property type="project" value="UniProtKB-SubCell"/>
</dbReference>
<dbReference type="STRING" id="51511.ENSCSAVP00000009433"/>
<proteinExistence type="inferred from homology"/>
<keyword evidence="6" id="KW-0813">Transport</keyword>
<dbReference type="Ensembl" id="ENSCSAVT00000009550.1">
    <property type="protein sequence ID" value="ENSCSAVP00000009433.1"/>
    <property type="gene ID" value="ENSCSAVG00000005553.1"/>
</dbReference>
<evidence type="ECO:0000256" key="8">
    <source>
        <dbReference type="ARBA" id="ARBA00022927"/>
    </source>
</evidence>
<evidence type="ECO:0000256" key="1">
    <source>
        <dbReference type="ARBA" id="ARBA00003202"/>
    </source>
</evidence>
<dbReference type="FunCoup" id="H2YVS2">
    <property type="interactions" value="363"/>
</dbReference>
<dbReference type="AlphaFoldDB" id="H2YVS2"/>
<evidence type="ECO:0000313" key="12">
    <source>
        <dbReference type="Ensembl" id="ENSCSAVP00000009433.1"/>
    </source>
</evidence>
<dbReference type="eggNOG" id="KOG4852">
    <property type="taxonomic scope" value="Eukaryota"/>
</dbReference>
<sequence>MATVIRVKRKRNAEPAEALLLACKRTKLNENFRGKSGMADIIQIEENVFHFAATVCTSTPMGEGITKKVQTAITTRKKLVQLYRPNLATTQKRVVVSKRPLDETKAEPPAKSKYNFVNLCKNKDRSPTEKKKRKNSESETSNLCSKLFRHRVNSCSDEEKKKTKKLSAILDIEENTARPEVNIKVPPTKDEDVLSNTVAMLKEKLTIDAEKQAEEDYVYDLYYCQSTSADWKVKDILYVQPCRDLFLHIDPSWKTQHKLYDDEDDSNDENNWRNDYPEEEDSMDEDEKRLLFDEEEDRYDSDDGEPCVRDDSADLMVDAYLGGGDPNQYDNGLDDNLDDLDYGDDLNTFDAAGMDSYGADQYDGYNDGDGDPDGGDYF</sequence>
<dbReference type="GO" id="GO:0005634">
    <property type="term" value="C:nucleus"/>
    <property type="evidence" value="ECO:0007669"/>
    <property type="project" value="UniProtKB-SubCell"/>
</dbReference>
<dbReference type="InterPro" id="IPR040218">
    <property type="entry name" value="SLC7A6OS"/>
</dbReference>
<comment type="similarity">
    <text evidence="4">Belongs to the IWR1/SLC7A6OS family.</text>
</comment>
<dbReference type="PANTHER" id="PTHR31196:SF2">
    <property type="entry name" value="RNA POLYMERASE II NUCLEAR LOCALIZATION PROTEIN SLC7A6OS-RELATED"/>
    <property type="match status" value="1"/>
</dbReference>
<evidence type="ECO:0000256" key="9">
    <source>
        <dbReference type="ARBA" id="ARBA00023242"/>
    </source>
</evidence>
<evidence type="ECO:0000256" key="10">
    <source>
        <dbReference type="SAM" id="MobiDB-lite"/>
    </source>
</evidence>
<evidence type="ECO:0000313" key="13">
    <source>
        <dbReference type="Proteomes" id="UP000007875"/>
    </source>
</evidence>
<dbReference type="PANTHER" id="PTHR31196">
    <property type="entry name" value="RNA POLYMERASE II NUCLEAR LOCALIZATION PROTEIN SLC7A6OS-RELATED"/>
    <property type="match status" value="1"/>
</dbReference>
<feature type="region of interest" description="Disordered" evidence="10">
    <location>
        <begin position="259"/>
        <end position="286"/>
    </location>
</feature>
<keyword evidence="9" id="KW-0539">Nucleus</keyword>
<evidence type="ECO:0000256" key="2">
    <source>
        <dbReference type="ARBA" id="ARBA00004123"/>
    </source>
</evidence>